<protein>
    <submittedName>
        <fullName evidence="1">Uncharacterized protein</fullName>
    </submittedName>
</protein>
<dbReference type="Proteomes" id="UP000078597">
    <property type="component" value="Unassembled WGS sequence"/>
</dbReference>
<gene>
    <name evidence="1" type="ORF">PMALA_045400</name>
</gene>
<dbReference type="AlphaFoldDB" id="A0A1A8WPU4"/>
<dbReference type="EMBL" id="FLQW01003091">
    <property type="protein sequence ID" value="SBS94909.1"/>
    <property type="molecule type" value="Genomic_DNA"/>
</dbReference>
<name>A0A1A8WPU4_PLAMA</name>
<evidence type="ECO:0000313" key="2">
    <source>
        <dbReference type="Proteomes" id="UP000078597"/>
    </source>
</evidence>
<reference evidence="2" key="1">
    <citation type="submission" date="2016-05" db="EMBL/GenBank/DDBJ databases">
        <authorList>
            <person name="Naeem Raeece"/>
        </authorList>
    </citation>
    <scope>NUCLEOTIDE SEQUENCE [LARGE SCALE GENOMIC DNA]</scope>
</reference>
<dbReference type="VEuPathDB" id="PlasmoDB:PmUG01_08042500"/>
<organism evidence="1 2">
    <name type="scientific">Plasmodium malariae</name>
    <dbReference type="NCBI Taxonomy" id="5858"/>
    <lineage>
        <taxon>Eukaryota</taxon>
        <taxon>Sar</taxon>
        <taxon>Alveolata</taxon>
        <taxon>Apicomplexa</taxon>
        <taxon>Aconoidasida</taxon>
        <taxon>Haemosporida</taxon>
        <taxon>Plasmodiidae</taxon>
        <taxon>Plasmodium</taxon>
        <taxon>Plasmodium (Plasmodium)</taxon>
    </lineage>
</organism>
<accession>A0A1A8WPU4</accession>
<sequence>VTQKDISHINTMALALLEFKKLHNNLMVPENYILKSEDNENLKNYKLWKKLQDIKNEKSDKKKKYIYLVLKKMDFPLNTIFSKINNFVSLLRCNFLDTGKEEIENFETDDVEITTMSHLSSM</sequence>
<proteinExistence type="predicted"/>
<feature type="non-terminal residue" evidence="1">
    <location>
        <position position="1"/>
    </location>
</feature>
<evidence type="ECO:0000313" key="1">
    <source>
        <dbReference type="EMBL" id="SBS94909.1"/>
    </source>
</evidence>